<evidence type="ECO:0000313" key="3">
    <source>
        <dbReference type="EMBL" id="GJT61419.1"/>
    </source>
</evidence>
<dbReference type="Proteomes" id="UP001151760">
    <property type="component" value="Unassembled WGS sequence"/>
</dbReference>
<evidence type="ECO:0000313" key="4">
    <source>
        <dbReference type="Proteomes" id="UP001151760"/>
    </source>
</evidence>
<feature type="compositionally biased region" description="Basic residues" evidence="1">
    <location>
        <begin position="1"/>
        <end position="11"/>
    </location>
</feature>
<feature type="region of interest" description="Disordered" evidence="1">
    <location>
        <begin position="1"/>
        <end position="28"/>
    </location>
</feature>
<sequence length="229" mass="26891">MVGRGRPRNLPRRNADRGNDGDQRDPRDIEIERLQQRVRDLKLQQEIPDFHGNAQPDEFIDWLSTVERVFDLRDIPDHVKVESWDKMKKLLQGKFLPINHRQKAFLEYHNLTQNNLFVEDLIVQFDRLRMRCRVEEKEEQGLGHLAKECPNKQLITFVDDPTTIYDTANEDEAINEETKIIYVDHGEALITQQVLNVAASPIIDDNSWLRNNIFHTKCTSKGKVRILNK</sequence>
<organism evidence="3 4">
    <name type="scientific">Tanacetum coccineum</name>
    <dbReference type="NCBI Taxonomy" id="301880"/>
    <lineage>
        <taxon>Eukaryota</taxon>
        <taxon>Viridiplantae</taxon>
        <taxon>Streptophyta</taxon>
        <taxon>Embryophyta</taxon>
        <taxon>Tracheophyta</taxon>
        <taxon>Spermatophyta</taxon>
        <taxon>Magnoliopsida</taxon>
        <taxon>eudicotyledons</taxon>
        <taxon>Gunneridae</taxon>
        <taxon>Pentapetalae</taxon>
        <taxon>asterids</taxon>
        <taxon>campanulids</taxon>
        <taxon>Asterales</taxon>
        <taxon>Asteraceae</taxon>
        <taxon>Asteroideae</taxon>
        <taxon>Anthemideae</taxon>
        <taxon>Anthemidinae</taxon>
        <taxon>Tanacetum</taxon>
    </lineage>
</organism>
<dbReference type="EMBL" id="BQNB010017285">
    <property type="protein sequence ID" value="GJT61419.1"/>
    <property type="molecule type" value="Genomic_DNA"/>
</dbReference>
<accession>A0ABQ5FED8</accession>
<dbReference type="GO" id="GO:0003964">
    <property type="term" value="F:RNA-directed DNA polymerase activity"/>
    <property type="evidence" value="ECO:0007669"/>
    <property type="project" value="UniProtKB-KW"/>
</dbReference>
<name>A0ABQ5FED8_9ASTR</name>
<protein>
    <submittedName>
        <fullName evidence="3">Reverse transcriptase domain-containing protein</fullName>
    </submittedName>
</protein>
<evidence type="ECO:0000256" key="1">
    <source>
        <dbReference type="SAM" id="MobiDB-lite"/>
    </source>
</evidence>
<dbReference type="PANTHER" id="PTHR35046:SF23">
    <property type="entry name" value="NUCLEOTIDYLTRANSFERASE, RIBONUCLEASE H"/>
    <property type="match status" value="1"/>
</dbReference>
<keyword evidence="4" id="KW-1185">Reference proteome</keyword>
<feature type="compositionally biased region" description="Basic and acidic residues" evidence="1">
    <location>
        <begin position="13"/>
        <end position="28"/>
    </location>
</feature>
<keyword evidence="3" id="KW-0808">Transferase</keyword>
<comment type="caution">
    <text evidence="3">The sequence shown here is derived from an EMBL/GenBank/DDBJ whole genome shotgun (WGS) entry which is preliminary data.</text>
</comment>
<keyword evidence="3" id="KW-0695">RNA-directed DNA polymerase</keyword>
<dbReference type="Pfam" id="PF03732">
    <property type="entry name" value="Retrotrans_gag"/>
    <property type="match status" value="1"/>
</dbReference>
<dbReference type="InterPro" id="IPR005162">
    <property type="entry name" value="Retrotrans_gag_dom"/>
</dbReference>
<feature type="domain" description="Retrotransposon gag" evidence="2">
    <location>
        <begin position="77"/>
        <end position="138"/>
    </location>
</feature>
<reference evidence="3" key="2">
    <citation type="submission" date="2022-01" db="EMBL/GenBank/DDBJ databases">
        <authorList>
            <person name="Yamashiro T."/>
            <person name="Shiraishi A."/>
            <person name="Satake H."/>
            <person name="Nakayama K."/>
        </authorList>
    </citation>
    <scope>NUCLEOTIDE SEQUENCE</scope>
</reference>
<dbReference type="PANTHER" id="PTHR35046">
    <property type="entry name" value="ZINC KNUCKLE (CCHC-TYPE) FAMILY PROTEIN"/>
    <property type="match status" value="1"/>
</dbReference>
<keyword evidence="3" id="KW-0548">Nucleotidyltransferase</keyword>
<proteinExistence type="predicted"/>
<reference evidence="3" key="1">
    <citation type="journal article" date="2022" name="Int. J. Mol. Sci.">
        <title>Draft Genome of Tanacetum Coccineum: Genomic Comparison of Closely Related Tanacetum-Family Plants.</title>
        <authorList>
            <person name="Yamashiro T."/>
            <person name="Shiraishi A."/>
            <person name="Nakayama K."/>
            <person name="Satake H."/>
        </authorList>
    </citation>
    <scope>NUCLEOTIDE SEQUENCE</scope>
</reference>
<gene>
    <name evidence="3" type="ORF">Tco_1004952</name>
</gene>
<evidence type="ECO:0000259" key="2">
    <source>
        <dbReference type="Pfam" id="PF03732"/>
    </source>
</evidence>